<feature type="transmembrane region" description="Helical" evidence="2">
    <location>
        <begin position="12"/>
        <end position="33"/>
    </location>
</feature>
<keyword evidence="2" id="KW-0812">Transmembrane</keyword>
<evidence type="ECO:0000313" key="5">
    <source>
        <dbReference type="Proteomes" id="UP000192907"/>
    </source>
</evidence>
<evidence type="ECO:0000256" key="1">
    <source>
        <dbReference type="SAM" id="MobiDB-lite"/>
    </source>
</evidence>
<feature type="transmembrane region" description="Helical" evidence="2">
    <location>
        <begin position="45"/>
        <end position="72"/>
    </location>
</feature>
<feature type="transmembrane region" description="Helical" evidence="2">
    <location>
        <begin position="143"/>
        <end position="164"/>
    </location>
</feature>
<organism evidence="4 5">
    <name type="scientific">Pseudobacteriovorax antillogorgiicola</name>
    <dbReference type="NCBI Taxonomy" id="1513793"/>
    <lineage>
        <taxon>Bacteria</taxon>
        <taxon>Pseudomonadati</taxon>
        <taxon>Bdellovibrionota</taxon>
        <taxon>Oligoflexia</taxon>
        <taxon>Oligoflexales</taxon>
        <taxon>Pseudobacteriovoracaceae</taxon>
        <taxon>Pseudobacteriovorax</taxon>
    </lineage>
</organism>
<feature type="transmembrane region" description="Helical" evidence="2">
    <location>
        <begin position="93"/>
        <end position="111"/>
    </location>
</feature>
<dbReference type="GO" id="GO:0016747">
    <property type="term" value="F:acyltransferase activity, transferring groups other than amino-acyl groups"/>
    <property type="evidence" value="ECO:0007669"/>
    <property type="project" value="InterPro"/>
</dbReference>
<accession>A0A1Y6CQQ1</accession>
<name>A0A1Y6CQQ1_9BACT</name>
<proteinExistence type="predicted"/>
<dbReference type="RefSeq" id="WP_132326016.1">
    <property type="nucleotide sequence ID" value="NZ_FWZT01000039.1"/>
</dbReference>
<dbReference type="Pfam" id="PF01757">
    <property type="entry name" value="Acyl_transf_3"/>
    <property type="match status" value="1"/>
</dbReference>
<keyword evidence="4" id="KW-0012">Acyltransferase</keyword>
<feature type="transmembrane region" description="Helical" evidence="2">
    <location>
        <begin position="248"/>
        <end position="267"/>
    </location>
</feature>
<evidence type="ECO:0000259" key="3">
    <source>
        <dbReference type="Pfam" id="PF01757"/>
    </source>
</evidence>
<keyword evidence="4" id="KW-0808">Transferase</keyword>
<sequence>MKRNALEAINGLRFFAIIHLITFHFLAHHRAVFKNEGYWAELPSFLLQVITSGATATGLFFILSGFILTYVYASPDLKQIKGSKSEFFRNRIARIWPLHITIMTGLLIFQGPNAVAGMKQWLINATLLQTFIPTSVDSWNTPAWAASAMMLFYVLFPILLRFFAKRSQRSLVLVSLSLIACNWLLCTGFYHTFEGLSADNRRLFIASFYYSPVIWLTYFSLGIITGLRLLRSKQEEKITRWSGLRADLMLLAMLTSFLFIGAVPHVYMRHALFMAFQVVLIGALAHEKGALAWLCRRSWVQKLAHASFTMYLLHAPLFTLWTKALRPEGHMPLWGIIGYYGVLFTIAPWLENHFVPRGRRLINQLLTPRKPQISPLTGEETVSQASFPSDTSLKSGA</sequence>
<dbReference type="OrthoDB" id="9767863at2"/>
<dbReference type="AlphaFoldDB" id="A0A1Y6CQQ1"/>
<reference evidence="5" key="1">
    <citation type="submission" date="2017-04" db="EMBL/GenBank/DDBJ databases">
        <authorList>
            <person name="Varghese N."/>
            <person name="Submissions S."/>
        </authorList>
    </citation>
    <scope>NUCLEOTIDE SEQUENCE [LARGE SCALE GENOMIC DNA]</scope>
    <source>
        <strain evidence="5">RKEM611</strain>
    </source>
</reference>
<keyword evidence="2" id="KW-0472">Membrane</keyword>
<dbReference type="EMBL" id="FWZT01000039">
    <property type="protein sequence ID" value="SMF82067.1"/>
    <property type="molecule type" value="Genomic_DNA"/>
</dbReference>
<dbReference type="GO" id="GO:0016020">
    <property type="term" value="C:membrane"/>
    <property type="evidence" value="ECO:0007669"/>
    <property type="project" value="TreeGrafter"/>
</dbReference>
<dbReference type="Proteomes" id="UP000192907">
    <property type="component" value="Unassembled WGS sequence"/>
</dbReference>
<dbReference type="PANTHER" id="PTHR23028">
    <property type="entry name" value="ACETYLTRANSFERASE"/>
    <property type="match status" value="1"/>
</dbReference>
<dbReference type="InterPro" id="IPR002656">
    <property type="entry name" value="Acyl_transf_3_dom"/>
</dbReference>
<feature type="transmembrane region" description="Helical" evidence="2">
    <location>
        <begin position="303"/>
        <end position="321"/>
    </location>
</feature>
<feature type="transmembrane region" description="Helical" evidence="2">
    <location>
        <begin position="171"/>
        <end position="191"/>
    </location>
</feature>
<feature type="compositionally biased region" description="Polar residues" evidence="1">
    <location>
        <begin position="380"/>
        <end position="397"/>
    </location>
</feature>
<evidence type="ECO:0000313" key="4">
    <source>
        <dbReference type="EMBL" id="SMF82067.1"/>
    </source>
</evidence>
<keyword evidence="4" id="KW-0378">Hydrolase</keyword>
<feature type="transmembrane region" description="Helical" evidence="2">
    <location>
        <begin position="333"/>
        <end position="350"/>
    </location>
</feature>
<dbReference type="STRING" id="1513793.SAMN06296036_13917"/>
<keyword evidence="2" id="KW-1133">Transmembrane helix</keyword>
<dbReference type="InterPro" id="IPR050879">
    <property type="entry name" value="Acyltransferase_3"/>
</dbReference>
<feature type="transmembrane region" description="Helical" evidence="2">
    <location>
        <begin position="203"/>
        <end position="227"/>
    </location>
</feature>
<feature type="transmembrane region" description="Helical" evidence="2">
    <location>
        <begin position="273"/>
        <end position="291"/>
    </location>
</feature>
<dbReference type="GO" id="GO:0000271">
    <property type="term" value="P:polysaccharide biosynthetic process"/>
    <property type="evidence" value="ECO:0007669"/>
    <property type="project" value="TreeGrafter"/>
</dbReference>
<feature type="domain" description="Acyltransferase 3" evidence="3">
    <location>
        <begin position="7"/>
        <end position="347"/>
    </location>
</feature>
<gene>
    <name evidence="4" type="ORF">SAMN06296036_13917</name>
</gene>
<keyword evidence="5" id="KW-1185">Reference proteome</keyword>
<dbReference type="GO" id="GO:0016787">
    <property type="term" value="F:hydrolase activity"/>
    <property type="evidence" value="ECO:0007669"/>
    <property type="project" value="UniProtKB-KW"/>
</dbReference>
<feature type="region of interest" description="Disordered" evidence="1">
    <location>
        <begin position="373"/>
        <end position="397"/>
    </location>
</feature>
<evidence type="ECO:0000256" key="2">
    <source>
        <dbReference type="SAM" id="Phobius"/>
    </source>
</evidence>
<dbReference type="PANTHER" id="PTHR23028:SF53">
    <property type="entry name" value="ACYL_TRANSF_3 DOMAIN-CONTAINING PROTEIN"/>
    <property type="match status" value="1"/>
</dbReference>
<protein>
    <submittedName>
        <fullName evidence="4">Peptidoglycan/LPS O-acetylase OafA/YrhL, contains acyltransferase and SGNH-hydrolase domains</fullName>
    </submittedName>
</protein>